<comment type="caution">
    <text evidence="2">The sequence shown here is derived from an EMBL/GenBank/DDBJ whole genome shotgun (WGS) entry which is preliminary data.</text>
</comment>
<dbReference type="Proteomes" id="UP001476247">
    <property type="component" value="Unassembled WGS sequence"/>
</dbReference>
<keyword evidence="3" id="KW-1185">Reference proteome</keyword>
<feature type="region of interest" description="Disordered" evidence="1">
    <location>
        <begin position="469"/>
        <end position="508"/>
    </location>
</feature>
<feature type="compositionally biased region" description="Basic residues" evidence="1">
    <location>
        <begin position="478"/>
        <end position="500"/>
    </location>
</feature>
<name>A0ABP9XIR9_9FUNG</name>
<gene>
    <name evidence="2" type="ORF">HPULCUR_000060</name>
</gene>
<feature type="compositionally biased region" description="Basic and acidic residues" evidence="1">
    <location>
        <begin position="547"/>
        <end position="557"/>
    </location>
</feature>
<reference evidence="2 3" key="1">
    <citation type="submission" date="2024-04" db="EMBL/GenBank/DDBJ databases">
        <title>genome sequences of Mucor flavus KT1a and Helicostylum pulchrum KT1b strains isolation_sourced from the surface of a dry-aged beef.</title>
        <authorList>
            <person name="Toyotome T."/>
            <person name="Hosono M."/>
            <person name="Torimaru M."/>
            <person name="Fukuda K."/>
            <person name="Mikami N."/>
        </authorList>
    </citation>
    <scope>NUCLEOTIDE SEQUENCE [LARGE SCALE GENOMIC DNA]</scope>
    <source>
        <strain evidence="2 3">KT1b</strain>
    </source>
</reference>
<dbReference type="EMBL" id="BAABUJ010000004">
    <property type="protein sequence ID" value="GAA5794714.1"/>
    <property type="molecule type" value="Genomic_DNA"/>
</dbReference>
<protein>
    <submittedName>
        <fullName evidence="2">Uncharacterized protein</fullName>
    </submittedName>
</protein>
<evidence type="ECO:0000256" key="1">
    <source>
        <dbReference type="SAM" id="MobiDB-lite"/>
    </source>
</evidence>
<feature type="region of interest" description="Disordered" evidence="1">
    <location>
        <begin position="521"/>
        <end position="557"/>
    </location>
</feature>
<proteinExistence type="predicted"/>
<organism evidence="2 3">
    <name type="scientific">Helicostylum pulchrum</name>
    <dbReference type="NCBI Taxonomy" id="562976"/>
    <lineage>
        <taxon>Eukaryota</taxon>
        <taxon>Fungi</taxon>
        <taxon>Fungi incertae sedis</taxon>
        <taxon>Mucoromycota</taxon>
        <taxon>Mucoromycotina</taxon>
        <taxon>Mucoromycetes</taxon>
        <taxon>Mucorales</taxon>
        <taxon>Mucorineae</taxon>
        <taxon>Mucoraceae</taxon>
        <taxon>Helicostylum</taxon>
    </lineage>
</organism>
<accession>A0ABP9XIR9</accession>
<evidence type="ECO:0000313" key="3">
    <source>
        <dbReference type="Proteomes" id="UP001476247"/>
    </source>
</evidence>
<sequence length="657" mass="75782">MPPSTEARDYLKDKLGKKLSAVQPQPFAHRKTQDEVFQEVLGTKYDRYTRKIKLDTILKEDYKTKFKDRVIKLNEYLREVVIKAQLFRNVPNNILPSQGKEIIGYSDSLTYACVSLATTYINLMVETFEHTINIYLKRNLKKIFPSEKEIKTYHIMQLIDSYFWKILLKETTDELPEFAKLEELKIKYICDKLNTKLETSPTTFNISKNPENFIPALAFICQETEEEAEVIVEQKEKPKLFSFTPKPSLKWRNISINNKSLASNSGIKNLGNSYSESLEMFDQIFDFKRFGYKSIDDLKNANSTGKDLFACFAQTDGHSISLQFVRKRREKYSETPILALEDFSRTEVEENFLPCTIDPGHKNIYTAAIGHNSKEHQVRRCSDLERRCYTGSRRRQAYVDKLKIAKNIKDIETNIPTAKTVNLETYKVHITYLLEHLPRLLQFYSQESAPFSFYDYQGRQRANAEVANTILNGGKKYNPTKRKNTRKNRAERRKKRKKKEAKLIEDTEKKDKEKYEGAINIKPTTPASDTKAAEPAAVDTKVANPAERQKEKGNDKVERKVVNGNQQNLAALVDINEFRTSVTCNMCKGEEKMKPPKLSNGVKVNGILECGKPCHLLWQRDVNATKNMLDIANSIWEGQGRPNPFNRPIAVEKTVSL</sequence>
<evidence type="ECO:0000313" key="2">
    <source>
        <dbReference type="EMBL" id="GAA5794714.1"/>
    </source>
</evidence>